<dbReference type="Proteomes" id="UP001244011">
    <property type="component" value="Unassembled WGS sequence"/>
</dbReference>
<dbReference type="EMBL" id="MU838998">
    <property type="protein sequence ID" value="KAK1771912.1"/>
    <property type="molecule type" value="Genomic_DNA"/>
</dbReference>
<feature type="compositionally biased region" description="Basic and acidic residues" evidence="1">
    <location>
        <begin position="39"/>
        <end position="62"/>
    </location>
</feature>
<dbReference type="GeneID" id="85312779"/>
<name>A0AAJ0FL87_9PEZI</name>
<feature type="compositionally biased region" description="Basic and acidic residues" evidence="1">
    <location>
        <begin position="99"/>
        <end position="109"/>
    </location>
</feature>
<organism evidence="2 3">
    <name type="scientific">Phialemonium atrogriseum</name>
    <dbReference type="NCBI Taxonomy" id="1093897"/>
    <lineage>
        <taxon>Eukaryota</taxon>
        <taxon>Fungi</taxon>
        <taxon>Dikarya</taxon>
        <taxon>Ascomycota</taxon>
        <taxon>Pezizomycotina</taxon>
        <taxon>Sordariomycetes</taxon>
        <taxon>Sordariomycetidae</taxon>
        <taxon>Cephalothecales</taxon>
        <taxon>Cephalothecaceae</taxon>
        <taxon>Phialemonium</taxon>
    </lineage>
</organism>
<reference evidence="2" key="1">
    <citation type="submission" date="2023-06" db="EMBL/GenBank/DDBJ databases">
        <title>Genome-scale phylogeny and comparative genomics of the fungal order Sordariales.</title>
        <authorList>
            <consortium name="Lawrence Berkeley National Laboratory"/>
            <person name="Hensen N."/>
            <person name="Bonometti L."/>
            <person name="Westerberg I."/>
            <person name="Brannstrom I.O."/>
            <person name="Guillou S."/>
            <person name="Cros-Aarteil S."/>
            <person name="Calhoun S."/>
            <person name="Haridas S."/>
            <person name="Kuo A."/>
            <person name="Mondo S."/>
            <person name="Pangilinan J."/>
            <person name="Riley R."/>
            <person name="Labutti K."/>
            <person name="Andreopoulos B."/>
            <person name="Lipzen A."/>
            <person name="Chen C."/>
            <person name="Yanf M."/>
            <person name="Daum C."/>
            <person name="Ng V."/>
            <person name="Clum A."/>
            <person name="Steindorff A."/>
            <person name="Ohm R."/>
            <person name="Martin F."/>
            <person name="Silar P."/>
            <person name="Natvig D."/>
            <person name="Lalanne C."/>
            <person name="Gautier V."/>
            <person name="Ament-Velasquez S.L."/>
            <person name="Kruys A."/>
            <person name="Hutchinson M.I."/>
            <person name="Powell A.J."/>
            <person name="Barry K."/>
            <person name="Miller A.N."/>
            <person name="Grigoriev I.V."/>
            <person name="Debuchy R."/>
            <person name="Gladieux P."/>
            <person name="Thoren M.H."/>
            <person name="Johannesson H."/>
        </authorList>
    </citation>
    <scope>NUCLEOTIDE SEQUENCE</scope>
    <source>
        <strain evidence="2">8032-3</strain>
    </source>
</reference>
<feature type="compositionally biased region" description="Basic and acidic residues" evidence="1">
    <location>
        <begin position="1"/>
        <end position="27"/>
    </location>
</feature>
<dbReference type="RefSeq" id="XP_060288125.1">
    <property type="nucleotide sequence ID" value="XM_060429592.1"/>
</dbReference>
<evidence type="ECO:0000313" key="3">
    <source>
        <dbReference type="Proteomes" id="UP001244011"/>
    </source>
</evidence>
<evidence type="ECO:0000256" key="1">
    <source>
        <dbReference type="SAM" id="MobiDB-lite"/>
    </source>
</evidence>
<sequence length="238" mass="26118">MTSTTDNEKSDSDKGKPKNAKDSEEKIAVNSSADSIATAKEEAPEKAAAEKPKHVGKDDVEKSTSASLAVDDERKIQKGEPGQSKEPTAKKPSTASSTAEEKPDSRKGTPEGNEDAASRPTTPENQPSSAPQSGSSSSETEVRDAFTNFFEAIVSWADDVTHDPKFDHKRFRQRYSRLIRTNDGKDAAALLGLSSRCQRHDWLSRLSKHDYLAISFVVARFTQNIEVERGDHNRRNGD</sequence>
<gene>
    <name evidence="2" type="ORF">QBC33DRAFT_555070</name>
</gene>
<proteinExistence type="predicted"/>
<evidence type="ECO:0000313" key="2">
    <source>
        <dbReference type="EMBL" id="KAK1771912.1"/>
    </source>
</evidence>
<feature type="compositionally biased region" description="Low complexity" evidence="1">
    <location>
        <begin position="126"/>
        <end position="138"/>
    </location>
</feature>
<comment type="caution">
    <text evidence="2">The sequence shown here is derived from an EMBL/GenBank/DDBJ whole genome shotgun (WGS) entry which is preliminary data.</text>
</comment>
<dbReference type="AlphaFoldDB" id="A0AAJ0FL87"/>
<accession>A0AAJ0FL87</accession>
<keyword evidence="3" id="KW-1185">Reference proteome</keyword>
<feature type="region of interest" description="Disordered" evidence="1">
    <location>
        <begin position="1"/>
        <end position="142"/>
    </location>
</feature>
<protein>
    <submittedName>
        <fullName evidence="2">Uncharacterized protein</fullName>
    </submittedName>
</protein>